<accession>A0ABS2MXY3</accession>
<reference evidence="1 2" key="1">
    <citation type="submission" date="2021-01" db="EMBL/GenBank/DDBJ databases">
        <title>Genomic Encyclopedia of Type Strains, Phase IV (KMG-IV): sequencing the most valuable type-strain genomes for metagenomic binning, comparative biology and taxonomic classification.</title>
        <authorList>
            <person name="Goeker M."/>
        </authorList>
    </citation>
    <scope>NUCLEOTIDE SEQUENCE [LARGE SCALE GENOMIC DNA]</scope>
    <source>
        <strain evidence="1 2">DSM 23711</strain>
    </source>
</reference>
<dbReference type="RefSeq" id="WP_204498157.1">
    <property type="nucleotide sequence ID" value="NZ_JAFBDR010000005.1"/>
</dbReference>
<organism evidence="1 2">
    <name type="scientific">Aquibacillus albus</name>
    <dbReference type="NCBI Taxonomy" id="1168171"/>
    <lineage>
        <taxon>Bacteria</taxon>
        <taxon>Bacillati</taxon>
        <taxon>Bacillota</taxon>
        <taxon>Bacilli</taxon>
        <taxon>Bacillales</taxon>
        <taxon>Bacillaceae</taxon>
        <taxon>Aquibacillus</taxon>
    </lineage>
</organism>
<keyword evidence="2" id="KW-1185">Reference proteome</keyword>
<protein>
    <submittedName>
        <fullName evidence="1">Uncharacterized protein</fullName>
    </submittedName>
</protein>
<dbReference type="Proteomes" id="UP001296943">
    <property type="component" value="Unassembled WGS sequence"/>
</dbReference>
<proteinExistence type="predicted"/>
<name>A0ABS2MXY3_9BACI</name>
<evidence type="ECO:0000313" key="2">
    <source>
        <dbReference type="Proteomes" id="UP001296943"/>
    </source>
</evidence>
<sequence>MEKDEHLKNQVIYITNSEYDELHASSEVFNKEEKINTYHQSLNEEETKNKY</sequence>
<comment type="caution">
    <text evidence="1">The sequence shown here is derived from an EMBL/GenBank/DDBJ whole genome shotgun (WGS) entry which is preliminary data.</text>
</comment>
<evidence type="ECO:0000313" key="1">
    <source>
        <dbReference type="EMBL" id="MBM7570737.1"/>
    </source>
</evidence>
<gene>
    <name evidence="1" type="ORF">JOC48_001215</name>
</gene>
<dbReference type="EMBL" id="JAFBDR010000005">
    <property type="protein sequence ID" value="MBM7570737.1"/>
    <property type="molecule type" value="Genomic_DNA"/>
</dbReference>